<dbReference type="Pfam" id="PF10077">
    <property type="entry name" value="DUF2314"/>
    <property type="match status" value="1"/>
</dbReference>
<keyword evidence="1" id="KW-0732">Signal</keyword>
<feature type="signal peptide" evidence="1">
    <location>
        <begin position="1"/>
        <end position="22"/>
    </location>
</feature>
<feature type="chain" id="PRO_5046107615" evidence="1">
    <location>
        <begin position="23"/>
        <end position="170"/>
    </location>
</feature>
<dbReference type="Proteomes" id="UP000562492">
    <property type="component" value="Unassembled WGS sequence"/>
</dbReference>
<evidence type="ECO:0000313" key="4">
    <source>
        <dbReference type="Proteomes" id="UP000562492"/>
    </source>
</evidence>
<protein>
    <submittedName>
        <fullName evidence="3">Uncharacterized protein YegJ (DUF2314 family)</fullName>
    </submittedName>
</protein>
<dbReference type="EMBL" id="JACHKZ010000001">
    <property type="protein sequence ID" value="MBB6576040.1"/>
    <property type="molecule type" value="Genomic_DNA"/>
</dbReference>
<evidence type="ECO:0000259" key="2">
    <source>
        <dbReference type="Pfam" id="PF10077"/>
    </source>
</evidence>
<accession>A0ABR6RA58</accession>
<feature type="domain" description="DUF2314" evidence="2">
    <location>
        <begin position="41"/>
        <end position="166"/>
    </location>
</feature>
<name>A0ABR6RA58_9BURK</name>
<dbReference type="InterPro" id="IPR018756">
    <property type="entry name" value="DUF2314"/>
</dbReference>
<keyword evidence="4" id="KW-1185">Reference proteome</keyword>
<comment type="caution">
    <text evidence="3">The sequence shown here is derived from an EMBL/GenBank/DDBJ whole genome shotgun (WGS) entry which is preliminary data.</text>
</comment>
<organism evidence="3 4">
    <name type="scientific">Comamonas odontotermitis</name>
    <dbReference type="NCBI Taxonomy" id="379895"/>
    <lineage>
        <taxon>Bacteria</taxon>
        <taxon>Pseudomonadati</taxon>
        <taxon>Pseudomonadota</taxon>
        <taxon>Betaproteobacteria</taxon>
        <taxon>Burkholderiales</taxon>
        <taxon>Comamonadaceae</taxon>
        <taxon>Comamonas</taxon>
    </lineage>
</organism>
<evidence type="ECO:0000256" key="1">
    <source>
        <dbReference type="SAM" id="SignalP"/>
    </source>
</evidence>
<proteinExistence type="predicted"/>
<evidence type="ECO:0000313" key="3">
    <source>
        <dbReference type="EMBL" id="MBB6576040.1"/>
    </source>
</evidence>
<dbReference type="RefSeq" id="WP_184704140.1">
    <property type="nucleotide sequence ID" value="NZ_JACHKZ010000001.1"/>
</dbReference>
<gene>
    <name evidence="3" type="ORF">HNP33_000088</name>
</gene>
<sequence length="170" mass="18872">MKKQWFIGAAMALIFAGPCVQAKSISNKAERDDITLMADADPAMQKAFALAQKTLPDFLREAANPKEGTSGYALKVGLTDGSGTEYFWMSDFVQKGDQFTATLANTPRMVRGYRPGQKISFKQSQIVDWMYMDAGKRRMMGNYTACALLSKEPAAEAEAFKKQYGLRCDH</sequence>
<reference evidence="3 4" key="1">
    <citation type="submission" date="2020-08" db="EMBL/GenBank/DDBJ databases">
        <title>Functional genomics of gut bacteria from endangered species of beetles.</title>
        <authorList>
            <person name="Carlos-Shanley C."/>
        </authorList>
    </citation>
    <scope>NUCLEOTIDE SEQUENCE [LARGE SCALE GENOMIC DNA]</scope>
    <source>
        <strain evidence="3 4">S00124</strain>
    </source>
</reference>